<keyword evidence="4" id="KW-1185">Reference proteome</keyword>
<keyword evidence="1" id="KW-0547">Nucleotide-binding</keyword>
<dbReference type="GO" id="GO:0000723">
    <property type="term" value="P:telomere maintenance"/>
    <property type="evidence" value="ECO:0007669"/>
    <property type="project" value="InterPro"/>
</dbReference>
<name>A0A0D3A0Q2_BRAOL</name>
<dbReference type="SUPFAM" id="SSF52540">
    <property type="entry name" value="P-loop containing nucleoside triphosphate hydrolases"/>
    <property type="match status" value="1"/>
</dbReference>
<organism evidence="3 4">
    <name type="scientific">Brassica oleracea var. oleracea</name>
    <dbReference type="NCBI Taxonomy" id="109376"/>
    <lineage>
        <taxon>Eukaryota</taxon>
        <taxon>Viridiplantae</taxon>
        <taxon>Streptophyta</taxon>
        <taxon>Embryophyta</taxon>
        <taxon>Tracheophyta</taxon>
        <taxon>Spermatophyta</taxon>
        <taxon>Magnoliopsida</taxon>
        <taxon>eudicotyledons</taxon>
        <taxon>Gunneridae</taxon>
        <taxon>Pentapetalae</taxon>
        <taxon>rosids</taxon>
        <taxon>malvids</taxon>
        <taxon>Brassicales</taxon>
        <taxon>Brassicaceae</taxon>
        <taxon>Brassiceae</taxon>
        <taxon>Brassica</taxon>
    </lineage>
</organism>
<evidence type="ECO:0000313" key="4">
    <source>
        <dbReference type="Proteomes" id="UP000032141"/>
    </source>
</evidence>
<dbReference type="HOGENOM" id="CLU_001324_9_6_1"/>
<keyword evidence="1" id="KW-0234">DNA repair</keyword>
<dbReference type="EnsemblPlants" id="Bo19714s010.1">
    <property type="protein sequence ID" value="Bo19714s010.1"/>
    <property type="gene ID" value="Bo19714s010"/>
</dbReference>
<reference evidence="3" key="2">
    <citation type="submission" date="2015-06" db="UniProtKB">
        <authorList>
            <consortium name="EnsemblPlants"/>
        </authorList>
    </citation>
    <scope>IDENTIFICATION</scope>
</reference>
<dbReference type="InterPro" id="IPR027417">
    <property type="entry name" value="P-loop_NTPase"/>
</dbReference>
<dbReference type="EC" id="5.6.2.3" evidence="1"/>
<dbReference type="STRING" id="109376.A0A0D3A0Q2"/>
<keyword evidence="1" id="KW-0347">Helicase</keyword>
<comment type="similarity">
    <text evidence="1">Belongs to the helicase family.</text>
</comment>
<sequence length="115" mass="12683">LLKENDQSLADYPDISLPDDSILTQISNTVLMQELSYDTQQENETHTELFASMNQDQKMVYHAVLQSVDKQSGQLFFVNAAGGTGKTYLYRTIIAKLRSTNKVVIPVASSGVAAL</sequence>
<dbReference type="eggNOG" id="KOG0987">
    <property type="taxonomic scope" value="Eukaryota"/>
</dbReference>
<evidence type="ECO:0000256" key="1">
    <source>
        <dbReference type="RuleBase" id="RU363044"/>
    </source>
</evidence>
<reference evidence="3" key="1">
    <citation type="journal article" date="2014" name="Genome Biol.">
        <title>Transcriptome and methylome profiling reveals relics of genome dominance in the mesopolyploid Brassica oleracea.</title>
        <authorList>
            <person name="Parkin I.A."/>
            <person name="Koh C."/>
            <person name="Tang H."/>
            <person name="Robinson S.J."/>
            <person name="Kagale S."/>
            <person name="Clarke W.E."/>
            <person name="Town C.D."/>
            <person name="Nixon J."/>
            <person name="Krishnakumar V."/>
            <person name="Bidwell S.L."/>
            <person name="Denoeud F."/>
            <person name="Belcram H."/>
            <person name="Links M.G."/>
            <person name="Just J."/>
            <person name="Clarke C."/>
            <person name="Bender T."/>
            <person name="Huebert T."/>
            <person name="Mason A.S."/>
            <person name="Pires J.C."/>
            <person name="Barker G."/>
            <person name="Moore J."/>
            <person name="Walley P.G."/>
            <person name="Manoli S."/>
            <person name="Batley J."/>
            <person name="Edwards D."/>
            <person name="Nelson M.N."/>
            <person name="Wang X."/>
            <person name="Paterson A.H."/>
            <person name="King G."/>
            <person name="Bancroft I."/>
            <person name="Chalhoub B."/>
            <person name="Sharpe A.G."/>
        </authorList>
    </citation>
    <scope>NUCLEOTIDE SEQUENCE [LARGE SCALE GENOMIC DNA]</scope>
    <source>
        <strain evidence="3">cv. TO1000</strain>
    </source>
</reference>
<keyword evidence="1" id="KW-0378">Hydrolase</keyword>
<protein>
    <recommendedName>
        <fullName evidence="1">ATP-dependent DNA helicase</fullName>
        <ecNumber evidence="1">5.6.2.3</ecNumber>
    </recommendedName>
</protein>
<dbReference type="Pfam" id="PF05970">
    <property type="entry name" value="PIF1"/>
    <property type="match status" value="1"/>
</dbReference>
<comment type="cofactor">
    <cofactor evidence="1">
        <name>Mg(2+)</name>
        <dbReference type="ChEBI" id="CHEBI:18420"/>
    </cofactor>
</comment>
<dbReference type="AlphaFoldDB" id="A0A0D3A0Q2"/>
<comment type="catalytic activity">
    <reaction evidence="1">
        <text>ATP + H2O = ADP + phosphate + H(+)</text>
        <dbReference type="Rhea" id="RHEA:13065"/>
        <dbReference type="ChEBI" id="CHEBI:15377"/>
        <dbReference type="ChEBI" id="CHEBI:15378"/>
        <dbReference type="ChEBI" id="CHEBI:30616"/>
        <dbReference type="ChEBI" id="CHEBI:43474"/>
        <dbReference type="ChEBI" id="CHEBI:456216"/>
        <dbReference type="EC" id="5.6.2.3"/>
    </reaction>
</comment>
<evidence type="ECO:0000313" key="3">
    <source>
        <dbReference type="EnsemblPlants" id="Bo19714s010.1"/>
    </source>
</evidence>
<keyword evidence="1" id="KW-0233">DNA recombination</keyword>
<dbReference type="GO" id="GO:0006281">
    <property type="term" value="P:DNA repair"/>
    <property type="evidence" value="ECO:0007669"/>
    <property type="project" value="UniProtKB-KW"/>
</dbReference>
<keyword evidence="1" id="KW-0067">ATP-binding</keyword>
<dbReference type="GO" id="GO:0043139">
    <property type="term" value="F:5'-3' DNA helicase activity"/>
    <property type="evidence" value="ECO:0007669"/>
    <property type="project" value="UniProtKB-EC"/>
</dbReference>
<feature type="domain" description="DNA helicase Pif1-like DEAD-box helicase" evidence="2">
    <location>
        <begin position="53"/>
        <end position="115"/>
    </location>
</feature>
<evidence type="ECO:0000259" key="2">
    <source>
        <dbReference type="Pfam" id="PF05970"/>
    </source>
</evidence>
<dbReference type="PANTHER" id="PTHR10492">
    <property type="match status" value="1"/>
</dbReference>
<dbReference type="GO" id="GO:0006310">
    <property type="term" value="P:DNA recombination"/>
    <property type="evidence" value="ECO:0007669"/>
    <property type="project" value="UniProtKB-KW"/>
</dbReference>
<dbReference type="Gramene" id="Bo19714s010.1">
    <property type="protein sequence ID" value="Bo19714s010.1"/>
    <property type="gene ID" value="Bo19714s010"/>
</dbReference>
<accession>A0A0D3A0Q2</accession>
<dbReference type="InterPro" id="IPR010285">
    <property type="entry name" value="DNA_helicase_pif1-like_DEAD"/>
</dbReference>
<dbReference type="PANTHER" id="PTHR10492:SF90">
    <property type="entry name" value="ATP-DEPENDENT DNA HELICASE"/>
    <property type="match status" value="1"/>
</dbReference>
<keyword evidence="1" id="KW-0227">DNA damage</keyword>
<dbReference type="Gene3D" id="3.40.50.300">
    <property type="entry name" value="P-loop containing nucleotide triphosphate hydrolases"/>
    <property type="match status" value="1"/>
</dbReference>
<proteinExistence type="inferred from homology"/>
<dbReference type="GO" id="GO:0005524">
    <property type="term" value="F:ATP binding"/>
    <property type="evidence" value="ECO:0007669"/>
    <property type="project" value="UniProtKB-KW"/>
</dbReference>
<dbReference type="GO" id="GO:0016887">
    <property type="term" value="F:ATP hydrolysis activity"/>
    <property type="evidence" value="ECO:0007669"/>
    <property type="project" value="RHEA"/>
</dbReference>
<dbReference type="Proteomes" id="UP000032141">
    <property type="component" value="Unassembled WGS sequence"/>
</dbReference>